<gene>
    <name evidence="2" type="ORF">AB1Y20_011202</name>
</gene>
<dbReference type="Proteomes" id="UP001515480">
    <property type="component" value="Unassembled WGS sequence"/>
</dbReference>
<feature type="region of interest" description="Disordered" evidence="1">
    <location>
        <begin position="1"/>
        <end position="50"/>
    </location>
</feature>
<evidence type="ECO:0000313" key="3">
    <source>
        <dbReference type="Proteomes" id="UP001515480"/>
    </source>
</evidence>
<sequence>MGCCAAKEAKFDNVQQPEPTKATASAAPTTSSSVKPDVGADSPPLATSSCIKPPSETALSVKNVNISADKPARAKFGTLGIVRLDYNYPPAPGDIDHPASFAYDVFYKVVPGLTFEMCQSGKLTPEVEERFLNTIKYFEAKGVSGITGDCGFMMYFQALARQATVDKPVFMSALAQLPAVTAAFGNEELIAIFTANGSTLKPMEPMICDECGVNVEEQRYVIVGCEDVPHFEAVARGEKVDVDKVTPGMIAKARDVLATYPNIRAILLECTELPPYADALRKETGLPVYDAITACDFFMMGVQDNERFGLQDWQVVWDGQQEEYTFAQNLTEEEKAALVNVPKEERAGWLSSIGKTYASMSHVASTAKTMTEYVTSQALNATKAKEAPVRAKDGTLGIVRLDYNYPPAPGDIDHPASFAYDVFYKVVPGLTFEMCQSGKLTPEVEERFLNTIKYFEAKGVSGITGDCGFMMYFQALARQATNKPVFMSALAQLPAVTAAFGNEELIAIFTANGSTLKPMEPMICDECGVNVEEQRYVIVGCEDVPHFEAVARGEKVDVDKVTPGMIAKARDVLATYPNIRAILLECTELPPYADALRKETGLPVYDAITACDFFMMGVQDNERFGLQDWQVVWDGQQEEYTFAQNLTEEEKKHLVNKVS</sequence>
<evidence type="ECO:0000256" key="1">
    <source>
        <dbReference type="SAM" id="MobiDB-lite"/>
    </source>
</evidence>
<keyword evidence="3" id="KW-1185">Reference proteome</keyword>
<proteinExistence type="predicted"/>
<accession>A0AB34IPS1</accession>
<reference evidence="2 3" key="1">
    <citation type="journal article" date="2024" name="Science">
        <title>Giant polyketide synthase enzymes in the biosynthesis of giant marine polyether toxins.</title>
        <authorList>
            <person name="Fallon T.R."/>
            <person name="Shende V.V."/>
            <person name="Wierzbicki I.H."/>
            <person name="Pendleton A.L."/>
            <person name="Watervoot N.F."/>
            <person name="Auber R.P."/>
            <person name="Gonzalez D.J."/>
            <person name="Wisecaver J.H."/>
            <person name="Moore B.S."/>
        </authorList>
    </citation>
    <scope>NUCLEOTIDE SEQUENCE [LARGE SCALE GENOMIC DNA]</scope>
    <source>
        <strain evidence="2 3">12B1</strain>
    </source>
</reference>
<protein>
    <submittedName>
        <fullName evidence="2">Uncharacterized protein</fullName>
    </submittedName>
</protein>
<feature type="compositionally biased region" description="Low complexity" evidence="1">
    <location>
        <begin position="17"/>
        <end position="36"/>
    </location>
</feature>
<comment type="caution">
    <text evidence="2">The sequence shown here is derived from an EMBL/GenBank/DDBJ whole genome shotgun (WGS) entry which is preliminary data.</text>
</comment>
<organism evidence="2 3">
    <name type="scientific">Prymnesium parvum</name>
    <name type="common">Toxic golden alga</name>
    <dbReference type="NCBI Taxonomy" id="97485"/>
    <lineage>
        <taxon>Eukaryota</taxon>
        <taxon>Haptista</taxon>
        <taxon>Haptophyta</taxon>
        <taxon>Prymnesiophyceae</taxon>
        <taxon>Prymnesiales</taxon>
        <taxon>Prymnesiaceae</taxon>
        <taxon>Prymnesium</taxon>
    </lineage>
</organism>
<dbReference type="AlphaFoldDB" id="A0AB34IPS1"/>
<dbReference type="EMBL" id="JBGBPQ010000022">
    <property type="protein sequence ID" value="KAL1503140.1"/>
    <property type="molecule type" value="Genomic_DNA"/>
</dbReference>
<evidence type="ECO:0000313" key="2">
    <source>
        <dbReference type="EMBL" id="KAL1503140.1"/>
    </source>
</evidence>
<name>A0AB34IPS1_PRYPA</name>